<name>A0A0U5G017_ASPCI</name>
<dbReference type="GO" id="GO:0032259">
    <property type="term" value="P:methylation"/>
    <property type="evidence" value="ECO:0007669"/>
    <property type="project" value="UniProtKB-KW"/>
</dbReference>
<dbReference type="InterPro" id="IPR041698">
    <property type="entry name" value="Methyltransf_25"/>
</dbReference>
<dbReference type="OMA" id="CCKFSEW"/>
<evidence type="ECO:0000313" key="5">
    <source>
        <dbReference type="Proteomes" id="UP000054771"/>
    </source>
</evidence>
<keyword evidence="5" id="KW-1185">Reference proteome</keyword>
<dbReference type="EMBL" id="CDMC01000004">
    <property type="protein sequence ID" value="CEL04931.1"/>
    <property type="molecule type" value="Genomic_DNA"/>
</dbReference>
<dbReference type="CDD" id="cd02440">
    <property type="entry name" value="AdoMet_MTases"/>
    <property type="match status" value="1"/>
</dbReference>
<evidence type="ECO:0000313" key="4">
    <source>
        <dbReference type="EMBL" id="CEL04931.1"/>
    </source>
</evidence>
<keyword evidence="2" id="KW-0808">Transferase</keyword>
<proteinExistence type="predicted"/>
<dbReference type="InterPro" id="IPR029063">
    <property type="entry name" value="SAM-dependent_MTases_sf"/>
</dbReference>
<evidence type="ECO:0000256" key="2">
    <source>
        <dbReference type="ARBA" id="ARBA00022679"/>
    </source>
</evidence>
<gene>
    <name evidence="4" type="ORF">ASPCAL06055</name>
</gene>
<dbReference type="PANTHER" id="PTHR43861:SF1">
    <property type="entry name" value="TRANS-ACONITATE 2-METHYLTRANSFERASE"/>
    <property type="match status" value="1"/>
</dbReference>
<dbReference type="AlphaFoldDB" id="A0A0U5G017"/>
<dbReference type="SUPFAM" id="SSF53335">
    <property type="entry name" value="S-adenosyl-L-methionine-dependent methyltransferases"/>
    <property type="match status" value="1"/>
</dbReference>
<dbReference type="Proteomes" id="UP000054771">
    <property type="component" value="Unassembled WGS sequence"/>
</dbReference>
<reference evidence="5" key="1">
    <citation type="journal article" date="2016" name="Genome Announc.">
        <title>Draft genome sequences of fungus Aspergillus calidoustus.</title>
        <authorList>
            <person name="Horn F."/>
            <person name="Linde J."/>
            <person name="Mattern D.J."/>
            <person name="Walther G."/>
            <person name="Guthke R."/>
            <person name="Scherlach K."/>
            <person name="Martin K."/>
            <person name="Brakhage A.A."/>
            <person name="Petzke L."/>
            <person name="Valiante V."/>
        </authorList>
    </citation>
    <scope>NUCLEOTIDE SEQUENCE [LARGE SCALE GENOMIC DNA]</scope>
    <source>
        <strain evidence="5">SF006504</strain>
    </source>
</reference>
<feature type="domain" description="Methyltransferase" evidence="3">
    <location>
        <begin position="43"/>
        <end position="149"/>
    </location>
</feature>
<dbReference type="GO" id="GO:0008168">
    <property type="term" value="F:methyltransferase activity"/>
    <property type="evidence" value="ECO:0007669"/>
    <property type="project" value="UniProtKB-KW"/>
</dbReference>
<dbReference type="OrthoDB" id="540004at2759"/>
<evidence type="ECO:0000259" key="3">
    <source>
        <dbReference type="Pfam" id="PF13649"/>
    </source>
</evidence>
<accession>A0A0U5G017</accession>
<dbReference type="PANTHER" id="PTHR43861">
    <property type="entry name" value="TRANS-ACONITATE 2-METHYLTRANSFERASE-RELATED"/>
    <property type="match status" value="1"/>
</dbReference>
<protein>
    <recommendedName>
        <fullName evidence="3">Methyltransferase domain-containing protein</fullName>
    </recommendedName>
</protein>
<evidence type="ECO:0000256" key="1">
    <source>
        <dbReference type="ARBA" id="ARBA00022603"/>
    </source>
</evidence>
<dbReference type="Gene3D" id="3.40.50.150">
    <property type="entry name" value="Vaccinia Virus protein VP39"/>
    <property type="match status" value="1"/>
</dbReference>
<sequence>MSINAETLFNHLGERYEAAYGNSPNLDATIEAVLKLLPPQSTVLDVGCGTGKPVSHMVAEAGHRVHGIDISERMVEIARRQVPSGTFGRADMRMYNPPHLRSLDSQPKPGADCTTVGFDAVFAVYSLYQITPGDTHAMVFRFAEWLKRGTGMLVLGVTPAESVPPGMGVEDATWGFVRCSAKTWMAQMTDEVFLSMDGWRALLRGAGLSIESERFFTFRPQDPEHNMPEDHWLLVARRTDEPALLGPHPYPRLGEGTRPEWRGLDVGSWREFSGRVKRDELEKIVGELVGDTRRALEVSNGQGGLAALPHIAGATAGSSPGDLTKYPDSSFETVIGTWILEHVSGVTRTVQELIRITDQSAPRSRIMLLQGAPWNEVLRFQNATCTPLAARSQAPSHQGYLLDTSIKILSRRGFDRVTLRHVNAACLFPEEDMEERCSRAAETLADLWYFDDANKEQMRQALIPQLRMHFRSKPCEIGFDMVLLVAEPSGDHL</sequence>
<keyword evidence="1" id="KW-0489">Methyltransferase</keyword>
<dbReference type="STRING" id="454130.A0A0U5G017"/>
<organism evidence="4 5">
    <name type="scientific">Aspergillus calidoustus</name>
    <dbReference type="NCBI Taxonomy" id="454130"/>
    <lineage>
        <taxon>Eukaryota</taxon>
        <taxon>Fungi</taxon>
        <taxon>Dikarya</taxon>
        <taxon>Ascomycota</taxon>
        <taxon>Pezizomycotina</taxon>
        <taxon>Eurotiomycetes</taxon>
        <taxon>Eurotiomycetidae</taxon>
        <taxon>Eurotiales</taxon>
        <taxon>Aspergillaceae</taxon>
        <taxon>Aspergillus</taxon>
        <taxon>Aspergillus subgen. Nidulantes</taxon>
    </lineage>
</organism>
<dbReference type="Pfam" id="PF13649">
    <property type="entry name" value="Methyltransf_25"/>
    <property type="match status" value="1"/>
</dbReference>